<name>A0A7G9S117_9FIRM</name>
<keyword evidence="3" id="KW-1185">Reference proteome</keyword>
<evidence type="ECO:0000313" key="3">
    <source>
        <dbReference type="Proteomes" id="UP000515928"/>
    </source>
</evidence>
<organism evidence="2 3">
    <name type="scientific">Erysipelothrix inopinata</name>
    <dbReference type="NCBI Taxonomy" id="225084"/>
    <lineage>
        <taxon>Bacteria</taxon>
        <taxon>Bacillati</taxon>
        <taxon>Bacillota</taxon>
        <taxon>Erysipelotrichia</taxon>
        <taxon>Erysipelotrichales</taxon>
        <taxon>Erysipelotrichaceae</taxon>
        <taxon>Erysipelothrix</taxon>
    </lineage>
</organism>
<dbReference type="InterPro" id="IPR007607">
    <property type="entry name" value="BacA/B"/>
</dbReference>
<protein>
    <submittedName>
        <fullName evidence="2">Polymer-forming cytoskeletal protein</fullName>
    </submittedName>
</protein>
<dbReference type="EMBL" id="CP060715">
    <property type="protein sequence ID" value="QNN61542.1"/>
    <property type="molecule type" value="Genomic_DNA"/>
</dbReference>
<proteinExistence type="inferred from homology"/>
<dbReference type="PANTHER" id="PTHR35024:SF4">
    <property type="entry name" value="POLYMER-FORMING CYTOSKELETAL PROTEIN"/>
    <property type="match status" value="1"/>
</dbReference>
<accession>A0A7G9S117</accession>
<dbReference type="Gene3D" id="2.160.10.10">
    <property type="entry name" value="Hexapeptide repeat proteins"/>
    <property type="match status" value="1"/>
</dbReference>
<evidence type="ECO:0000256" key="1">
    <source>
        <dbReference type="ARBA" id="ARBA00044755"/>
    </source>
</evidence>
<evidence type="ECO:0000313" key="2">
    <source>
        <dbReference type="EMBL" id="QNN61542.1"/>
    </source>
</evidence>
<dbReference type="SUPFAM" id="SSF51161">
    <property type="entry name" value="Trimeric LpxA-like enzymes"/>
    <property type="match status" value="1"/>
</dbReference>
<dbReference type="PANTHER" id="PTHR35024">
    <property type="entry name" value="HYPOTHETICAL CYTOSOLIC PROTEIN"/>
    <property type="match status" value="1"/>
</dbReference>
<dbReference type="Pfam" id="PF04519">
    <property type="entry name" value="Bactofilin"/>
    <property type="match status" value="1"/>
</dbReference>
<gene>
    <name evidence="2" type="ORF">H9L01_04085</name>
</gene>
<dbReference type="InterPro" id="IPR011004">
    <property type="entry name" value="Trimer_LpxA-like_sf"/>
</dbReference>
<reference evidence="2 3" key="1">
    <citation type="submission" date="2020-08" db="EMBL/GenBank/DDBJ databases">
        <title>Genome sequence of Erysipelothrix inopinata DSM 15511T.</title>
        <authorList>
            <person name="Hyun D.-W."/>
            <person name="Bae J.-W."/>
        </authorList>
    </citation>
    <scope>NUCLEOTIDE SEQUENCE [LARGE SCALE GENOMIC DNA]</scope>
    <source>
        <strain evidence="2 3">DSM 15511</strain>
    </source>
</reference>
<comment type="similarity">
    <text evidence="1">Belongs to the bactofilin family.</text>
</comment>
<dbReference type="RefSeq" id="WP_187534741.1">
    <property type="nucleotide sequence ID" value="NZ_CBCSHU010000003.1"/>
</dbReference>
<dbReference type="KEGG" id="eio:H9L01_04085"/>
<dbReference type="AlphaFoldDB" id="A0A7G9S117"/>
<sequence>MSKKGYSKKKYKKPIDSEISMSTEYGEEEMNTQSTVEIENVSNDAIVKSDPVSNVKKWFSNFTSHQDREGLENINEAFIDENIEHDNLNNDIETPNLINNLTIVEEDRIMESKKTIIAEGVEITGNMTLEGDLELFGKIKGNINSKGDIVFAEDAQMEGSLVGNNFTMQDGNIDGNVQLQNHVMIGAHSQIIGDIHALSLVSSGKILGNIFINDCVILNETSVIEGNIKAKQLEVRPGAIIKGQIEVN</sequence>
<dbReference type="Proteomes" id="UP000515928">
    <property type="component" value="Chromosome"/>
</dbReference>